<sequence>MIFSPFLAFLPLIIHTRQCNHHTKLESSKVVDYYVHSNNFLLSDEAPTIICFYSYRTCQHGTAFKTFSTLQTLVQPDAKDITIYIMKANAEIDFTYLQTTDATMKLRYDTGVFVIKSIYMGDEIPNKQIKHLILSKLKFGVENKNTYEYQLTSKEITFEECYIEDNSSPIISINEQSYINLDNTSYQNIKPFFTKPLPITNITTMIPTTYSNINIEEDEYIIGRDDNIIRYSKTILPKIKLNFEITSNEDYELTITTQTSNIDMITIKFIRREQYNPKITIIFDNINILTTVNLIEIDFDEIDQENIINMKEYSEENYFKFTGKNIKIIHDNNNPPNPETPTKLPEETPTKLPEETPTKLPEETPTKLPEETPTKLPEETPTTEFQSSSVDSDLEETYSLSYSETQSPIEYVSTTLCFYQLTRCTFGPSFKSFSNLETLVPPESNEITIYIKKANAEIDFTYLRTTDATMKLRYDTGVFVIKSIYMGDEIPNKQIKHLILSKLKFGVENENTYEYQLTSKEITFEECYIEDNSSPIISINEQSYINLDNTSYQNIKPFFTKPLPITNITTMIPTTYSNINIEEDEYIIGRDDNIIRYSKTILPKIKLNFEITSNEDYELTITTQTSNIDMITIKFIRREQYNPKITIIFDNINILTTVNLIEIDFDEIDQENIINMKEYSEENYFKFTGKNIKIIHDNNNPPNPETPTKLPEETPTKLPEETPTKLPEETPTKLPEETPTKLPEETPTKLPEETPTKLPEETPTKLPEETPTKLPEETPTKLPEETPTKLPEETPTKLPEETPTTEFQSSSVDLDLEETYSLSYSETQSPIEYVSTTLCFYQLTRCTFGPSFKSFSNLETLVPPESNEITIYIKKANAEIDFTYLRTTDATMKLRYDTGVFVIKSIYMGDEIPNKQIKHLILSKLKFGVENENTYEYQLTSKEITFEECYIEDNSSPIISINEQSYINLDNTSYQNIKPFFTKPLPITNITTMIPTTYSNINIEEDEYIIGRDDNIIRYSKTILPKIKLNFEITSNEDYELTITTQTSNIDMITIKFIRREQYNPKITIIFDNINILTTVNLIEIDFDEIDQENIINMKEYSEENYFKFTGKNIKIIHDNNNPPNPETPTKLPEETPTKLPEETPTKLPEETPTTEFQSSSVDSDLEETYSLSYSETQSPIEYVSTTLCFYQLTRCTFGPSFKSFSNLETLVPPESNEITIYIKKANAEIDFTYLRTTDATMKLRYDTGVFVIKSIYMGDEIPNKQIKHLILSKLKFGVENENTYEYQLTSKEITFEECYIEDNSSPIISINEQSYINLDNTSYQNIKPFFTKPLPITNITTMIPTTYSNINIEEDEYIIGRDDNIIRYSKTILPKIKLNFEITSNEDYELTITTQTSNIDMITIKFIRREQYNPKITIIFDNINILTTVNLIEIDFDEIDQENIINMKEYSEENYFKFTGKNIKIIHDNNNPPNPETPTKLPEETPTKLPEETPTKLPEETPTKLPEETPTKLPEETPTTEFQSSSVDLDLEETYSLSYSETQSPIEYVSTTLCFYQLTRCTFGPSFKSFSNLETLVPPESNEITIYIKKANAEIDFTYLRTTDATMTVRYDTGVFVIKSIYMGDEIPNKQIKHLILSKLKFGVENKNTYEYQLTSKEITFEECYIEDNSSPIISINEQSYINLDNTSYQNIKPFFTKPLPITNITTMIPTTYSNINIEEDEYIIGRDDNIIRYSKTILPKIKLNFEITSNEDYELTITTQTSNIDMITIKFIRREQYNPKITIIFDNINILTTVNLIEIDFDEIDQENIINMKEYSEENYFKFTGKNIKIIHDNNNPPNPETPTKLPEETPTKLPEETPTKLPEETPTKLPEETPTKLPEETPTKLPEETPTKLPEETPTNLPEETPTKLPEETPTKLPEETPTKLPEETPTKLPEETPTKLPEETPTKLPEETPTKLPEETPTKLPEETPTKLPEETPTKLPEETPTKLPEETPSQTPTETSTKLPIETPIQNPNATPIQTSTETLIESGTYSEATTEPSSEFNFTQEQEYDEPTINDSYEFSGSIIELNKEGYKINQDEYKIKELKDVILVKSSDFSSTIIISTTNEKPDQSLFVSPRFQNAKIIVQKPTSDTNEYGSGQIGIHANQNIESVSLPMKKVPLNIYNNDKSSLSFQISKESPLLEREINEEENKENSSLSLNKLIVHNGELEIISPNDINKVKFNEVISYRTGKVEAVDSEIAINDLHLMKGSELSLKNANISDHISLSSNSILLIKEKTIASEQSIINLHETSFIDLTSSSIIQGVCKEINIIGIDLESKVSSDYDELAVEIICGSYNFDCNSWKEKFIPNEKYKSAKCIRKNDKICLSASNIDGNKTVKRSKKSLSAGAIVGIVLAIVAVVAGGIFIGILLWNKKHPWKDNGKYQLADLD</sequence>
<feature type="compositionally biased region" description="Basic and acidic residues" evidence="1">
    <location>
        <begin position="1908"/>
        <end position="1994"/>
    </location>
</feature>
<evidence type="ECO:0000256" key="2">
    <source>
        <dbReference type="SAM" id="Phobius"/>
    </source>
</evidence>
<evidence type="ECO:0000256" key="3">
    <source>
        <dbReference type="SAM" id="SignalP"/>
    </source>
</evidence>
<feature type="region of interest" description="Disordered" evidence="1">
    <location>
        <begin position="1467"/>
        <end position="1527"/>
    </location>
</feature>
<protein>
    <submittedName>
        <fullName evidence="4">Uncharacterized protein</fullName>
    </submittedName>
</protein>
<organism evidence="4 5">
    <name type="scientific">Tritrichomonas musculus</name>
    <dbReference type="NCBI Taxonomy" id="1915356"/>
    <lineage>
        <taxon>Eukaryota</taxon>
        <taxon>Metamonada</taxon>
        <taxon>Parabasalia</taxon>
        <taxon>Tritrichomonadida</taxon>
        <taxon>Tritrichomonadidae</taxon>
        <taxon>Tritrichomonas</taxon>
    </lineage>
</organism>
<dbReference type="EMBL" id="JAPFFF010000002">
    <property type="protein sequence ID" value="KAK8896189.1"/>
    <property type="molecule type" value="Genomic_DNA"/>
</dbReference>
<feature type="chain" id="PRO_5046145090" evidence="3">
    <location>
        <begin position="20"/>
        <end position="2434"/>
    </location>
</feature>
<feature type="compositionally biased region" description="Basic and acidic residues" evidence="1">
    <location>
        <begin position="1482"/>
        <end position="1516"/>
    </location>
</feature>
<keyword evidence="2" id="KW-0472">Membrane</keyword>
<feature type="transmembrane region" description="Helical" evidence="2">
    <location>
        <begin position="2389"/>
        <end position="2416"/>
    </location>
</feature>
<feature type="compositionally biased region" description="Polar residues" evidence="1">
    <location>
        <begin position="2034"/>
        <end position="2051"/>
    </location>
</feature>
<evidence type="ECO:0000313" key="5">
    <source>
        <dbReference type="Proteomes" id="UP001470230"/>
    </source>
</evidence>
<evidence type="ECO:0000313" key="4">
    <source>
        <dbReference type="EMBL" id="KAK8896189.1"/>
    </source>
</evidence>
<name>A0ABR2KYI1_9EUKA</name>
<feature type="compositionally biased region" description="Low complexity" evidence="1">
    <location>
        <begin position="1995"/>
        <end position="2006"/>
    </location>
</feature>
<accession>A0ABR2KYI1</accession>
<comment type="caution">
    <text evidence="4">The sequence shown here is derived from an EMBL/GenBank/DDBJ whole genome shotgun (WGS) entry which is preliminary data.</text>
</comment>
<feature type="region of interest" description="Disordered" evidence="1">
    <location>
        <begin position="1117"/>
        <end position="1162"/>
    </location>
</feature>
<feature type="compositionally biased region" description="Basic and acidic residues" evidence="1">
    <location>
        <begin position="344"/>
        <end position="378"/>
    </location>
</feature>
<feature type="compositionally biased region" description="Basic and acidic residues" evidence="1">
    <location>
        <begin position="710"/>
        <end position="800"/>
    </location>
</feature>
<feature type="region of interest" description="Disordered" evidence="1">
    <location>
        <begin position="2034"/>
        <end position="2055"/>
    </location>
</feature>
<proteinExistence type="predicted"/>
<keyword evidence="2" id="KW-1133">Transmembrane helix</keyword>
<feature type="compositionally biased region" description="Basic and acidic residues" evidence="1">
    <location>
        <begin position="1848"/>
        <end position="1898"/>
    </location>
</feature>
<keyword evidence="2" id="KW-0812">Transmembrane</keyword>
<keyword evidence="5" id="KW-1185">Reference proteome</keyword>
<feature type="signal peptide" evidence="3">
    <location>
        <begin position="1"/>
        <end position="19"/>
    </location>
</feature>
<reference evidence="4 5" key="1">
    <citation type="submission" date="2024-04" db="EMBL/GenBank/DDBJ databases">
        <title>Tritrichomonas musculus Genome.</title>
        <authorList>
            <person name="Alves-Ferreira E."/>
            <person name="Grigg M."/>
            <person name="Lorenzi H."/>
            <person name="Galac M."/>
        </authorList>
    </citation>
    <scope>NUCLEOTIDE SEQUENCE [LARGE SCALE GENOMIC DNA]</scope>
    <source>
        <strain evidence="4 5">EAF2021</strain>
    </source>
</reference>
<gene>
    <name evidence="4" type="ORF">M9Y10_014084</name>
</gene>
<feature type="region of interest" description="Disordered" evidence="1">
    <location>
        <begin position="695"/>
        <end position="811"/>
    </location>
</feature>
<keyword evidence="3" id="KW-0732">Signal</keyword>
<dbReference type="Proteomes" id="UP001470230">
    <property type="component" value="Unassembled WGS sequence"/>
</dbReference>
<feature type="region of interest" description="Disordered" evidence="1">
    <location>
        <begin position="329"/>
        <end position="393"/>
    </location>
</feature>
<dbReference type="PANTHER" id="PTHR46155">
    <property type="entry name" value="BIFUNCTIONAL INHIBITOR/LIPID-TRANSFER PROTEIN/SEED STORAGE 2S ALBUMIN SUPERFAMILY PROTEIN"/>
    <property type="match status" value="1"/>
</dbReference>
<feature type="compositionally biased region" description="Basic and acidic residues" evidence="1">
    <location>
        <begin position="1132"/>
        <end position="1150"/>
    </location>
</feature>
<evidence type="ECO:0000256" key="1">
    <source>
        <dbReference type="SAM" id="MobiDB-lite"/>
    </source>
</evidence>
<dbReference type="PANTHER" id="PTHR46155:SF1">
    <property type="entry name" value="BIFUNCTIONAL INHIBITOR_LIPID-TRANSFER PROTEIN_SEED STORAGE 2S ALBUMIN SUPERFAMILY PROTEIN"/>
    <property type="match status" value="1"/>
</dbReference>
<feature type="region of interest" description="Disordered" evidence="1">
    <location>
        <begin position="1833"/>
        <end position="2021"/>
    </location>
</feature>